<name>A0A0J6XN15_9ACTN</name>
<reference evidence="4 5" key="1">
    <citation type="submission" date="2015-06" db="EMBL/GenBank/DDBJ databases">
        <title>Recapitulation of the evolution of biosynthetic gene clusters reveals hidden chemical diversity on bacterial genomes.</title>
        <authorList>
            <person name="Cruz-Morales P."/>
            <person name="Martinez-Guerrero C."/>
            <person name="Morales-Escalante M.A."/>
            <person name="Yanez-Guerra L.A."/>
            <person name="Kopp J.F."/>
            <person name="Feldmann J."/>
            <person name="Ramos-Aboites H.E."/>
            <person name="Barona-Gomez F."/>
        </authorList>
    </citation>
    <scope>NUCLEOTIDE SEQUENCE [LARGE SCALE GENOMIC DNA]</scope>
    <source>
        <strain evidence="4 5">ATCC 31245</strain>
    </source>
</reference>
<comment type="caution">
    <text evidence="4">The sequence shown here is derived from an EMBL/GenBank/DDBJ whole genome shotgun (WGS) entry which is preliminary data.</text>
</comment>
<feature type="domain" description="CsbD-like" evidence="3">
    <location>
        <begin position="6"/>
        <end position="57"/>
    </location>
</feature>
<organism evidence="4 5">
    <name type="scientific">Streptomyces roseus</name>
    <dbReference type="NCBI Taxonomy" id="66430"/>
    <lineage>
        <taxon>Bacteria</taxon>
        <taxon>Bacillati</taxon>
        <taxon>Actinomycetota</taxon>
        <taxon>Actinomycetes</taxon>
        <taxon>Kitasatosporales</taxon>
        <taxon>Streptomycetaceae</taxon>
        <taxon>Streptomyces</taxon>
    </lineage>
</organism>
<dbReference type="RefSeq" id="WP_048478043.1">
    <property type="nucleotide sequence ID" value="NZ_JBIRUD010000003.1"/>
</dbReference>
<dbReference type="AlphaFoldDB" id="A0A0J6XN15"/>
<dbReference type="InterPro" id="IPR036629">
    <property type="entry name" value="YjbJ_sf"/>
</dbReference>
<accession>A0A0J6XN15</accession>
<dbReference type="EMBL" id="LFML01000078">
    <property type="protein sequence ID" value="KMO96118.1"/>
    <property type="molecule type" value="Genomic_DNA"/>
</dbReference>
<evidence type="ECO:0000256" key="1">
    <source>
        <dbReference type="ARBA" id="ARBA00009129"/>
    </source>
</evidence>
<dbReference type="Proteomes" id="UP000035932">
    <property type="component" value="Unassembled WGS sequence"/>
</dbReference>
<proteinExistence type="inferred from homology"/>
<dbReference type="Pfam" id="PF05532">
    <property type="entry name" value="CsbD"/>
    <property type="match status" value="1"/>
</dbReference>
<dbReference type="PATRIC" id="fig|66430.4.peg.6841"/>
<feature type="region of interest" description="Disordered" evidence="2">
    <location>
        <begin position="1"/>
        <end position="57"/>
    </location>
</feature>
<evidence type="ECO:0000313" key="4">
    <source>
        <dbReference type="EMBL" id="KMO96118.1"/>
    </source>
</evidence>
<dbReference type="Gene3D" id="1.10.1470.10">
    <property type="entry name" value="YjbJ"/>
    <property type="match status" value="1"/>
</dbReference>
<gene>
    <name evidence="4" type="ORF">ACS04_20085</name>
</gene>
<dbReference type="OrthoDB" id="4290034at2"/>
<dbReference type="STRING" id="66430.ACS04_20085"/>
<evidence type="ECO:0000313" key="5">
    <source>
        <dbReference type="Proteomes" id="UP000035932"/>
    </source>
</evidence>
<comment type="similarity">
    <text evidence="1">Belongs to the UPF0337 (CsbD) family.</text>
</comment>
<dbReference type="SUPFAM" id="SSF69047">
    <property type="entry name" value="Hypothetical protein YjbJ"/>
    <property type="match status" value="1"/>
</dbReference>
<keyword evidence="5" id="KW-1185">Reference proteome</keyword>
<dbReference type="InterPro" id="IPR008462">
    <property type="entry name" value="CsbD"/>
</dbReference>
<evidence type="ECO:0000256" key="2">
    <source>
        <dbReference type="SAM" id="MobiDB-lite"/>
    </source>
</evidence>
<sequence length="57" mass="5952">MGAGKKAKNVGKNVKGKTKEATGRAVGNESLEAKGRAEQMAGDAKQTVQKAKDTLKH</sequence>
<protein>
    <submittedName>
        <fullName evidence="4">General stress protein CsbD</fullName>
    </submittedName>
</protein>
<evidence type="ECO:0000259" key="3">
    <source>
        <dbReference type="Pfam" id="PF05532"/>
    </source>
</evidence>